<evidence type="ECO:0000313" key="2">
    <source>
        <dbReference type="EMBL" id="KRH28299.1"/>
    </source>
</evidence>
<keyword evidence="1" id="KW-1133">Transmembrane helix</keyword>
<keyword evidence="1" id="KW-0812">Transmembrane</keyword>
<keyword evidence="4" id="KW-1185">Reference proteome</keyword>
<dbReference type="Gramene" id="KRH28299">
    <property type="protein sequence ID" value="KRH28299"/>
    <property type="gene ID" value="GLYMA_11G044000"/>
</dbReference>
<protein>
    <submittedName>
        <fullName evidence="2 3">Uncharacterized protein</fullName>
    </submittedName>
</protein>
<name>A0A0R0HM05_SOYBN</name>
<evidence type="ECO:0000313" key="4">
    <source>
        <dbReference type="Proteomes" id="UP000008827"/>
    </source>
</evidence>
<dbReference type="Proteomes" id="UP000008827">
    <property type="component" value="Chromosome 11"/>
</dbReference>
<evidence type="ECO:0000313" key="3">
    <source>
        <dbReference type="EnsemblPlants" id="KRH28299"/>
    </source>
</evidence>
<dbReference type="EMBL" id="CM000844">
    <property type="protein sequence ID" value="KRH28299.1"/>
    <property type="molecule type" value="Genomic_DNA"/>
</dbReference>
<sequence>MVSVRSCLPVKEKESFVSYEKWGQSVSRKRPVTGRKTHLLCRTDKKILLYPIWALSSYIPISFISLFPCLFFFFLIHTHSLNFLHFEP</sequence>
<proteinExistence type="predicted"/>
<dbReference type="EnsemblPlants" id="KRH28299">
    <property type="protein sequence ID" value="KRH28299"/>
    <property type="gene ID" value="GLYMA_11G044000"/>
</dbReference>
<evidence type="ECO:0000256" key="1">
    <source>
        <dbReference type="SAM" id="Phobius"/>
    </source>
</evidence>
<feature type="transmembrane region" description="Helical" evidence="1">
    <location>
        <begin position="52"/>
        <end position="76"/>
    </location>
</feature>
<accession>A0A0R0HM05</accession>
<reference evidence="2" key="3">
    <citation type="submission" date="2018-07" db="EMBL/GenBank/DDBJ databases">
        <title>WGS assembly of Glycine max.</title>
        <authorList>
            <person name="Schmutz J."/>
            <person name="Cannon S."/>
            <person name="Schlueter J."/>
            <person name="Ma J."/>
            <person name="Mitros T."/>
            <person name="Nelson W."/>
            <person name="Hyten D."/>
            <person name="Song Q."/>
            <person name="Thelen J."/>
            <person name="Cheng J."/>
            <person name="Xu D."/>
            <person name="Hellsten U."/>
            <person name="May G."/>
            <person name="Yu Y."/>
            <person name="Sakurai T."/>
            <person name="Umezawa T."/>
            <person name="Bhattacharyya M."/>
            <person name="Sandhu D."/>
            <person name="Valliyodan B."/>
            <person name="Lindquist E."/>
            <person name="Peto M."/>
            <person name="Grant D."/>
            <person name="Shu S."/>
            <person name="Goodstein D."/>
            <person name="Barry K."/>
            <person name="Futrell-Griggs M."/>
            <person name="Abernathy B."/>
            <person name="Du J."/>
            <person name="Tian Z."/>
            <person name="Zhu L."/>
            <person name="Gill N."/>
            <person name="Joshi T."/>
            <person name="Libault M."/>
            <person name="Sethuraman A."/>
            <person name="Zhang X."/>
            <person name="Shinozaki K."/>
            <person name="Nguyen H."/>
            <person name="Wing R."/>
            <person name="Cregan P."/>
            <person name="Specht J."/>
            <person name="Grimwood J."/>
            <person name="Rokhsar D."/>
            <person name="Stacey G."/>
            <person name="Shoemaker R."/>
            <person name="Jackson S."/>
        </authorList>
    </citation>
    <scope>NUCLEOTIDE SEQUENCE</scope>
    <source>
        <tissue evidence="2">Callus</tissue>
    </source>
</reference>
<organism evidence="2">
    <name type="scientific">Glycine max</name>
    <name type="common">Soybean</name>
    <name type="synonym">Glycine hispida</name>
    <dbReference type="NCBI Taxonomy" id="3847"/>
    <lineage>
        <taxon>Eukaryota</taxon>
        <taxon>Viridiplantae</taxon>
        <taxon>Streptophyta</taxon>
        <taxon>Embryophyta</taxon>
        <taxon>Tracheophyta</taxon>
        <taxon>Spermatophyta</taxon>
        <taxon>Magnoliopsida</taxon>
        <taxon>eudicotyledons</taxon>
        <taxon>Gunneridae</taxon>
        <taxon>Pentapetalae</taxon>
        <taxon>rosids</taxon>
        <taxon>fabids</taxon>
        <taxon>Fabales</taxon>
        <taxon>Fabaceae</taxon>
        <taxon>Papilionoideae</taxon>
        <taxon>50 kb inversion clade</taxon>
        <taxon>NPAAA clade</taxon>
        <taxon>indigoferoid/millettioid clade</taxon>
        <taxon>Phaseoleae</taxon>
        <taxon>Glycine</taxon>
        <taxon>Glycine subgen. Soja</taxon>
    </lineage>
</organism>
<dbReference type="InParanoid" id="A0A0R0HM05"/>
<reference evidence="3" key="2">
    <citation type="submission" date="2018-02" db="UniProtKB">
        <authorList>
            <consortium name="EnsemblPlants"/>
        </authorList>
    </citation>
    <scope>IDENTIFICATION</scope>
    <source>
        <strain evidence="3">Williams 82</strain>
    </source>
</reference>
<gene>
    <name evidence="2" type="ORF">GLYMA_11G044000</name>
</gene>
<reference evidence="2 3" key="1">
    <citation type="journal article" date="2010" name="Nature">
        <title>Genome sequence of the palaeopolyploid soybean.</title>
        <authorList>
            <person name="Schmutz J."/>
            <person name="Cannon S.B."/>
            <person name="Schlueter J."/>
            <person name="Ma J."/>
            <person name="Mitros T."/>
            <person name="Nelson W."/>
            <person name="Hyten D.L."/>
            <person name="Song Q."/>
            <person name="Thelen J.J."/>
            <person name="Cheng J."/>
            <person name="Xu D."/>
            <person name="Hellsten U."/>
            <person name="May G.D."/>
            <person name="Yu Y."/>
            <person name="Sakurai T."/>
            <person name="Umezawa T."/>
            <person name="Bhattacharyya M.K."/>
            <person name="Sandhu D."/>
            <person name="Valliyodan B."/>
            <person name="Lindquist E."/>
            <person name="Peto M."/>
            <person name="Grant D."/>
            <person name="Shu S."/>
            <person name="Goodstein D."/>
            <person name="Barry K."/>
            <person name="Futrell-Griggs M."/>
            <person name="Abernathy B."/>
            <person name="Du J."/>
            <person name="Tian Z."/>
            <person name="Zhu L."/>
            <person name="Gill N."/>
            <person name="Joshi T."/>
            <person name="Libault M."/>
            <person name="Sethuraman A."/>
            <person name="Zhang X.-C."/>
            <person name="Shinozaki K."/>
            <person name="Nguyen H.T."/>
            <person name="Wing R.A."/>
            <person name="Cregan P."/>
            <person name="Specht J."/>
            <person name="Grimwood J."/>
            <person name="Rokhsar D."/>
            <person name="Stacey G."/>
            <person name="Shoemaker R.C."/>
            <person name="Jackson S.A."/>
        </authorList>
    </citation>
    <scope>NUCLEOTIDE SEQUENCE</scope>
    <source>
        <strain evidence="3">cv. Williams 82</strain>
        <tissue evidence="2">Callus</tissue>
    </source>
</reference>
<dbReference type="AlphaFoldDB" id="A0A0R0HM05"/>
<keyword evidence="1" id="KW-0472">Membrane</keyword>